<dbReference type="InterPro" id="IPR008258">
    <property type="entry name" value="Transglycosylase_SLT_dom_1"/>
</dbReference>
<dbReference type="Proteomes" id="UP000234420">
    <property type="component" value="Unassembled WGS sequence"/>
</dbReference>
<dbReference type="EMBL" id="NPIB01000020">
    <property type="protein sequence ID" value="PLC57116.1"/>
    <property type="molecule type" value="Genomic_DNA"/>
</dbReference>
<evidence type="ECO:0000313" key="4">
    <source>
        <dbReference type="Proteomes" id="UP000234420"/>
    </source>
</evidence>
<evidence type="ECO:0000259" key="2">
    <source>
        <dbReference type="Pfam" id="PF01464"/>
    </source>
</evidence>
<evidence type="ECO:0000313" key="3">
    <source>
        <dbReference type="EMBL" id="PLC57116.1"/>
    </source>
</evidence>
<dbReference type="RefSeq" id="WP_065208488.1">
    <property type="nucleotide sequence ID" value="NZ_JABJXE010000015.1"/>
</dbReference>
<dbReference type="Pfam" id="PF01464">
    <property type="entry name" value="SLT"/>
    <property type="match status" value="1"/>
</dbReference>
<dbReference type="Gene3D" id="1.10.530.10">
    <property type="match status" value="1"/>
</dbReference>
<name>A0A2N4UQ23_9GAMM</name>
<reference evidence="3 4" key="1">
    <citation type="journal article" date="2018" name="Syst. Appl. Microbiol.">
        <title>Photobacterium carnosum sp. nov., isolated from spoiled modified atmosphere packaged poultry meat.</title>
        <authorList>
            <person name="Hilgarth M."/>
            <person name="Fuertes S."/>
            <person name="Ehrmann M."/>
            <person name="Vogel R.F."/>
        </authorList>
    </citation>
    <scope>NUCLEOTIDE SEQUENCE [LARGE SCALE GENOMIC DNA]</scope>
    <source>
        <strain evidence="3 4">TMW 2.2021</strain>
    </source>
</reference>
<dbReference type="InterPro" id="IPR023346">
    <property type="entry name" value="Lysozyme-like_dom_sf"/>
</dbReference>
<accession>A0A2N4UQ23</accession>
<sequence length="179" mass="20661">MSKQFRYFVLALALGVSTVPHANAKKVQVPSAFKKIASSCNVPSKNLFAIALTETETGLKNGRSSPWAWTINHKGKSYFYPNRKSLYIAAQRLIDRKQLLFDIGIMQVNWRWHKDRVKSLWEMTAPETNVRVGCEILREEYIARGNWIDAAAYYHSPGNKKAASRYKKRYKDKLARTYN</sequence>
<evidence type="ECO:0000256" key="1">
    <source>
        <dbReference type="SAM" id="SignalP"/>
    </source>
</evidence>
<keyword evidence="1" id="KW-0732">Signal</keyword>
<comment type="caution">
    <text evidence="3">The sequence shown here is derived from an EMBL/GenBank/DDBJ whole genome shotgun (WGS) entry which is preliminary data.</text>
</comment>
<feature type="chain" id="PRO_5014995335" description="Transglycosylase SLT domain-containing protein" evidence="1">
    <location>
        <begin position="23"/>
        <end position="179"/>
    </location>
</feature>
<gene>
    <name evidence="3" type="ORF">CIK00_15145</name>
</gene>
<feature type="signal peptide" evidence="1">
    <location>
        <begin position="1"/>
        <end position="22"/>
    </location>
</feature>
<feature type="domain" description="Transglycosylase SLT" evidence="2">
    <location>
        <begin position="75"/>
        <end position="173"/>
    </location>
</feature>
<organism evidence="3 4">
    <name type="scientific">Photobacterium carnosum</name>
    <dbReference type="NCBI Taxonomy" id="2023717"/>
    <lineage>
        <taxon>Bacteria</taxon>
        <taxon>Pseudomonadati</taxon>
        <taxon>Pseudomonadota</taxon>
        <taxon>Gammaproteobacteria</taxon>
        <taxon>Vibrionales</taxon>
        <taxon>Vibrionaceae</taxon>
        <taxon>Photobacterium</taxon>
    </lineage>
</organism>
<protein>
    <recommendedName>
        <fullName evidence="2">Transglycosylase SLT domain-containing protein</fullName>
    </recommendedName>
</protein>
<proteinExistence type="predicted"/>
<keyword evidence="4" id="KW-1185">Reference proteome</keyword>
<dbReference type="AlphaFoldDB" id="A0A2N4UQ23"/>
<dbReference type="SUPFAM" id="SSF53955">
    <property type="entry name" value="Lysozyme-like"/>
    <property type="match status" value="1"/>
</dbReference>